<dbReference type="PROSITE" id="PS50088">
    <property type="entry name" value="ANK_REPEAT"/>
    <property type="match status" value="8"/>
</dbReference>
<proteinExistence type="predicted"/>
<dbReference type="Proteomes" id="UP000700596">
    <property type="component" value="Unassembled WGS sequence"/>
</dbReference>
<feature type="repeat" description="ANK" evidence="3">
    <location>
        <begin position="1134"/>
        <end position="1166"/>
    </location>
</feature>
<dbReference type="Pfam" id="PF12796">
    <property type="entry name" value="Ank_2"/>
    <property type="match status" value="4"/>
</dbReference>
<feature type="repeat" description="ANK" evidence="3">
    <location>
        <begin position="780"/>
        <end position="812"/>
    </location>
</feature>
<keyword evidence="1" id="KW-0677">Repeat</keyword>
<evidence type="ECO:0000256" key="3">
    <source>
        <dbReference type="PROSITE-ProRule" id="PRU00023"/>
    </source>
</evidence>
<evidence type="ECO:0000313" key="5">
    <source>
        <dbReference type="EMBL" id="KAH7109642.1"/>
    </source>
</evidence>
<feature type="repeat" description="ANK" evidence="3">
    <location>
        <begin position="340"/>
        <end position="372"/>
    </location>
</feature>
<evidence type="ECO:0000313" key="6">
    <source>
        <dbReference type="Proteomes" id="UP000700596"/>
    </source>
</evidence>
<dbReference type="InterPro" id="IPR036770">
    <property type="entry name" value="Ankyrin_rpt-contain_sf"/>
</dbReference>
<feature type="repeat" description="ANK" evidence="3">
    <location>
        <begin position="1169"/>
        <end position="1201"/>
    </location>
</feature>
<dbReference type="PROSITE" id="PS50297">
    <property type="entry name" value="ANK_REP_REGION"/>
    <property type="match status" value="8"/>
</dbReference>
<feature type="repeat" description="ANK" evidence="3">
    <location>
        <begin position="746"/>
        <end position="778"/>
    </location>
</feature>
<keyword evidence="2 3" id="KW-0040">ANK repeat</keyword>
<dbReference type="OrthoDB" id="539213at2759"/>
<sequence>MDSWETNKTIIKQYWIIRKMGLAEVANTMRENHKFDKSTKSYERQFKKWGTEFSKKQKGSVWNVIGSKIAKRKKEKKESVVRVNGEVVVEKKLQKEISRHYFPSFDENYGSAPSPMTPEGVVINTPNSSFDISSYIFAKLPWMEFQLALESFVGVILKSNDVGTMNLTRVLPPFLSTKSGALAQIQNDHSRFRATLPSVTKGLISPMANDDLRSKLQTFGSIVYMVSNNVSDFTERFVELLMDQRNMDFLDFILRIGLDTTQAFLDQLFRAAIRYWEDSRHKLWKNAKHIDALVLRLVLSGAYMTEHSGSKALVLASRKGPTSLVQCLMKARVDRNLDFDLEVPLIVAVQNRNKDAMEILIRSGADVNPISDSHNKIPLFAAFEPYRGLYSYEHIDEALMVDPIRLLVDSGADVNKPSPWPYSEECYPNANITFTPLQAAVINGDLSLTRLFLENGADVNASFEVETIALTIATKYRLTQVVEILLNAGAKVNPWIQYFHITPELSVNIDRKYERVPSARCDKFGSNVRYRRRNRPALFTAIDNGNLEIAWLLITSGAIMNESYHINYNLTGTALHYAIFKGNWELFQLLLSAGAYTSAALNWITKNGSNPISTLQLASKCRDSRILSVIEISTPTLTPHEELWLLHRSILDNDMEKFLKLAKPEYMNASGIGTILLAAIKLSRYDMIGFLINTGVDVNARAGVSCSTDFGGATMLWAVEPGTALEEATSLGDVAMVQSLLRAGANIDGALHRAIKAEKLELADLFLNMGADIDAQDGKWERTPLVLAVTCDYSEGVEYLLQRGANINALSNKKTISALEAAVNAGNVGFLKRLLLESENISLVSFSAALFSAVEIDAYAEVRRAACVEREDDSWDESEDTDTELVELLLNNGANPNVFRKKLDTEEHRNVMESPIAVAIEIGGYELCHILLNAGAGTHGCCDPDVDHISAQEAIFADLLCMPREPMYRNLVIRILEIPKTDLNMRFCYEVSELGDLYDLRHERCFATPLSVAVLWGDQELIEFLVTKGANVHVGFIDIYLASGKGPYFLTPLAIAVSYRRGGNPFRMAQCLLDAGADPGATSSFPLPHWSEGYGRRDVCLLTASIFRSQGNYEVFNLLIRNGASIDTPAEGFRGRTALQAAAEIGDIYLVERLMDLGADVNAPACEDAGATALQLAAIGGYAGIATVLLEHGANSNADGATVKGRTALEGAAEHGRLDMVRMILNANEVQGVSAQTYGRAVELAEKEEHRVVADLIRAQM</sequence>
<dbReference type="PANTHER" id="PTHR24123">
    <property type="entry name" value="ANKYRIN REPEAT-CONTAINING"/>
    <property type="match status" value="1"/>
</dbReference>
<keyword evidence="6" id="KW-1185">Reference proteome</keyword>
<name>A0A9P9CZA1_9PLEO</name>
<feature type="domain" description="Clr5" evidence="4">
    <location>
        <begin position="3"/>
        <end position="50"/>
    </location>
</feature>
<feature type="repeat" description="ANK" evidence="3">
    <location>
        <begin position="1008"/>
        <end position="1034"/>
    </location>
</feature>
<dbReference type="Pfam" id="PF14420">
    <property type="entry name" value="Clr5"/>
    <property type="match status" value="1"/>
</dbReference>
<comment type="caution">
    <text evidence="5">The sequence shown here is derived from an EMBL/GenBank/DDBJ whole genome shotgun (WGS) entry which is preliminary data.</text>
</comment>
<organism evidence="5 6">
    <name type="scientific">Dendryphion nanum</name>
    <dbReference type="NCBI Taxonomy" id="256645"/>
    <lineage>
        <taxon>Eukaryota</taxon>
        <taxon>Fungi</taxon>
        <taxon>Dikarya</taxon>
        <taxon>Ascomycota</taxon>
        <taxon>Pezizomycotina</taxon>
        <taxon>Dothideomycetes</taxon>
        <taxon>Pleosporomycetidae</taxon>
        <taxon>Pleosporales</taxon>
        <taxon>Torulaceae</taxon>
        <taxon>Dendryphion</taxon>
    </lineage>
</organism>
<dbReference type="SUPFAM" id="SSF48403">
    <property type="entry name" value="Ankyrin repeat"/>
    <property type="match status" value="4"/>
</dbReference>
<dbReference type="InterPro" id="IPR025676">
    <property type="entry name" value="Clr5_dom"/>
</dbReference>
<reference evidence="5" key="1">
    <citation type="journal article" date="2021" name="Nat. Commun.">
        <title>Genetic determinants of endophytism in the Arabidopsis root mycobiome.</title>
        <authorList>
            <person name="Mesny F."/>
            <person name="Miyauchi S."/>
            <person name="Thiergart T."/>
            <person name="Pickel B."/>
            <person name="Atanasova L."/>
            <person name="Karlsson M."/>
            <person name="Huettel B."/>
            <person name="Barry K.W."/>
            <person name="Haridas S."/>
            <person name="Chen C."/>
            <person name="Bauer D."/>
            <person name="Andreopoulos W."/>
            <person name="Pangilinan J."/>
            <person name="LaButti K."/>
            <person name="Riley R."/>
            <person name="Lipzen A."/>
            <person name="Clum A."/>
            <person name="Drula E."/>
            <person name="Henrissat B."/>
            <person name="Kohler A."/>
            <person name="Grigoriev I.V."/>
            <person name="Martin F.M."/>
            <person name="Hacquard S."/>
        </authorList>
    </citation>
    <scope>NUCLEOTIDE SEQUENCE</scope>
    <source>
        <strain evidence="5">MPI-CAGE-CH-0243</strain>
    </source>
</reference>
<evidence type="ECO:0000256" key="1">
    <source>
        <dbReference type="ARBA" id="ARBA00022737"/>
    </source>
</evidence>
<feature type="repeat" description="ANK" evidence="3">
    <location>
        <begin position="570"/>
        <end position="602"/>
    </location>
</feature>
<gene>
    <name evidence="5" type="ORF">B0J11DRAFT_235659</name>
</gene>
<feature type="repeat" description="ANK" evidence="3">
    <location>
        <begin position="432"/>
        <end position="464"/>
    </location>
</feature>
<accession>A0A9P9CZA1</accession>
<dbReference type="EMBL" id="JAGMWT010000031">
    <property type="protein sequence ID" value="KAH7109642.1"/>
    <property type="molecule type" value="Genomic_DNA"/>
</dbReference>
<dbReference type="InterPro" id="IPR002110">
    <property type="entry name" value="Ankyrin_rpt"/>
</dbReference>
<dbReference type="Pfam" id="PF00023">
    <property type="entry name" value="Ank"/>
    <property type="match status" value="1"/>
</dbReference>
<evidence type="ECO:0000256" key="2">
    <source>
        <dbReference type="ARBA" id="ARBA00023043"/>
    </source>
</evidence>
<dbReference type="InterPro" id="IPR051165">
    <property type="entry name" value="Multifunctional_ANK_Repeat"/>
</dbReference>
<dbReference type="PANTHER" id="PTHR24123:SF138">
    <property type="entry name" value="NACHT DOMAIN-CONTAINING PROTEIN"/>
    <property type="match status" value="1"/>
</dbReference>
<dbReference type="Gene3D" id="1.25.40.20">
    <property type="entry name" value="Ankyrin repeat-containing domain"/>
    <property type="match status" value="5"/>
</dbReference>
<dbReference type="AlphaFoldDB" id="A0A9P9CZA1"/>
<dbReference type="SMART" id="SM00248">
    <property type="entry name" value="ANK"/>
    <property type="match status" value="18"/>
</dbReference>
<protein>
    <submittedName>
        <fullName evidence="5">Ankyrin repeat-containing domain protein</fullName>
    </submittedName>
</protein>
<evidence type="ECO:0000259" key="4">
    <source>
        <dbReference type="Pfam" id="PF14420"/>
    </source>
</evidence>